<evidence type="ECO:0000256" key="3">
    <source>
        <dbReference type="ARBA" id="ARBA00022512"/>
    </source>
</evidence>
<sequence>MALTSLSRATSKSMTGSLELVEIKEISCSIGSLGKGGAMDTVEEVHVRNCSFTGTMVIRIPIQILRSYDFTIYLSTIDPNRDLTILDPILRSDPINTPNDSTYDPDFNNLDWNYVWSKDQKLAGNEALKTMEGLVMPDIPLSKTLHSSQQQILSSLTSSITEAVQVSDVTYDGFYGTSITDNAVKLSCSETVGCTDIVLSNIALTSQLSKLCPFLFMLECSRNIYCNQSSSRLFITLGSSFIHFWFFHVAIVSLWTFLRHCTTVINVSGKYCQYYHFRLLEQL</sequence>
<protein>
    <submittedName>
        <fullName evidence="10">Uncharacterized protein</fullName>
    </submittedName>
</protein>
<evidence type="ECO:0000313" key="10">
    <source>
        <dbReference type="EMBL" id="KAF5932358.1"/>
    </source>
</evidence>
<evidence type="ECO:0000256" key="9">
    <source>
        <dbReference type="SAM" id="Phobius"/>
    </source>
</evidence>
<dbReference type="Pfam" id="PF00295">
    <property type="entry name" value="Glyco_hydro_28"/>
    <property type="match status" value="1"/>
</dbReference>
<evidence type="ECO:0000256" key="4">
    <source>
        <dbReference type="ARBA" id="ARBA00022525"/>
    </source>
</evidence>
<keyword evidence="4" id="KW-0964">Secreted</keyword>
<evidence type="ECO:0000256" key="5">
    <source>
        <dbReference type="ARBA" id="ARBA00022801"/>
    </source>
</evidence>
<organism evidence="10 11">
    <name type="scientific">Camellia sinensis</name>
    <name type="common">Tea plant</name>
    <name type="synonym">Thea sinensis</name>
    <dbReference type="NCBI Taxonomy" id="4442"/>
    <lineage>
        <taxon>Eukaryota</taxon>
        <taxon>Viridiplantae</taxon>
        <taxon>Streptophyta</taxon>
        <taxon>Embryophyta</taxon>
        <taxon>Tracheophyta</taxon>
        <taxon>Spermatophyta</taxon>
        <taxon>Magnoliopsida</taxon>
        <taxon>eudicotyledons</taxon>
        <taxon>Gunneridae</taxon>
        <taxon>Pentapetalae</taxon>
        <taxon>asterids</taxon>
        <taxon>Ericales</taxon>
        <taxon>Theaceae</taxon>
        <taxon>Camellia</taxon>
    </lineage>
</organism>
<comment type="caution">
    <text evidence="10">The sequence shown here is derived from an EMBL/GenBank/DDBJ whole genome shotgun (WGS) entry which is preliminary data.</text>
</comment>
<comment type="subcellular location">
    <subcellularLocation>
        <location evidence="1">Secreted</location>
        <location evidence="1">Cell wall</location>
    </subcellularLocation>
</comment>
<evidence type="ECO:0000256" key="2">
    <source>
        <dbReference type="ARBA" id="ARBA00008834"/>
    </source>
</evidence>
<dbReference type="InterPro" id="IPR012334">
    <property type="entry name" value="Pectin_lyas_fold"/>
</dbReference>
<evidence type="ECO:0000256" key="7">
    <source>
        <dbReference type="ARBA" id="ARBA00023316"/>
    </source>
</evidence>
<dbReference type="GO" id="GO:0071555">
    <property type="term" value="P:cell wall organization"/>
    <property type="evidence" value="ECO:0007669"/>
    <property type="project" value="UniProtKB-KW"/>
</dbReference>
<evidence type="ECO:0000256" key="1">
    <source>
        <dbReference type="ARBA" id="ARBA00004191"/>
    </source>
</evidence>
<accession>A0A7J7FXM2</accession>
<dbReference type="EMBL" id="JACBKZ010000014">
    <property type="protein sequence ID" value="KAF5932358.1"/>
    <property type="molecule type" value="Genomic_DNA"/>
</dbReference>
<keyword evidence="11" id="KW-1185">Reference proteome</keyword>
<dbReference type="GO" id="GO:0004650">
    <property type="term" value="F:polygalacturonase activity"/>
    <property type="evidence" value="ECO:0007669"/>
    <property type="project" value="InterPro"/>
</dbReference>
<feature type="transmembrane region" description="Helical" evidence="9">
    <location>
        <begin position="233"/>
        <end position="258"/>
    </location>
</feature>
<dbReference type="InterPro" id="IPR011050">
    <property type="entry name" value="Pectin_lyase_fold/virulence"/>
</dbReference>
<dbReference type="Gene3D" id="2.160.20.10">
    <property type="entry name" value="Single-stranded right-handed beta-helix, Pectin lyase-like"/>
    <property type="match status" value="1"/>
</dbReference>
<name>A0A7J7FXM2_CAMSI</name>
<reference evidence="10 11" key="2">
    <citation type="submission" date="2020-07" db="EMBL/GenBank/DDBJ databases">
        <title>Genome assembly of wild tea tree DASZ reveals pedigree and selection history of tea varieties.</title>
        <authorList>
            <person name="Zhang W."/>
        </authorList>
    </citation>
    <scope>NUCLEOTIDE SEQUENCE [LARGE SCALE GENOMIC DNA]</scope>
    <source>
        <strain evidence="11">cv. G240</strain>
        <tissue evidence="10">Leaf</tissue>
    </source>
</reference>
<dbReference type="GO" id="GO:0005975">
    <property type="term" value="P:carbohydrate metabolic process"/>
    <property type="evidence" value="ECO:0007669"/>
    <property type="project" value="InterPro"/>
</dbReference>
<dbReference type="SUPFAM" id="SSF51126">
    <property type="entry name" value="Pectin lyase-like"/>
    <property type="match status" value="1"/>
</dbReference>
<keyword evidence="5 8" id="KW-0378">Hydrolase</keyword>
<keyword evidence="9" id="KW-1133">Transmembrane helix</keyword>
<dbReference type="InterPro" id="IPR000743">
    <property type="entry name" value="Glyco_hydro_28"/>
</dbReference>
<reference evidence="11" key="1">
    <citation type="journal article" date="2020" name="Nat. Commun.">
        <title>Genome assembly of wild tea tree DASZ reveals pedigree and selection history of tea varieties.</title>
        <authorList>
            <person name="Zhang W."/>
            <person name="Zhang Y."/>
            <person name="Qiu H."/>
            <person name="Guo Y."/>
            <person name="Wan H."/>
            <person name="Zhang X."/>
            <person name="Scossa F."/>
            <person name="Alseekh S."/>
            <person name="Zhang Q."/>
            <person name="Wang P."/>
            <person name="Xu L."/>
            <person name="Schmidt M.H."/>
            <person name="Jia X."/>
            <person name="Li D."/>
            <person name="Zhu A."/>
            <person name="Guo F."/>
            <person name="Chen W."/>
            <person name="Ni D."/>
            <person name="Usadel B."/>
            <person name="Fernie A.R."/>
            <person name="Wen W."/>
        </authorList>
    </citation>
    <scope>NUCLEOTIDE SEQUENCE [LARGE SCALE GENOMIC DNA]</scope>
    <source>
        <strain evidence="11">cv. G240</strain>
    </source>
</reference>
<gene>
    <name evidence="10" type="ORF">HYC85_028529</name>
</gene>
<dbReference type="PANTHER" id="PTHR31375">
    <property type="match status" value="1"/>
</dbReference>
<evidence type="ECO:0000256" key="6">
    <source>
        <dbReference type="ARBA" id="ARBA00023295"/>
    </source>
</evidence>
<evidence type="ECO:0000313" key="11">
    <source>
        <dbReference type="Proteomes" id="UP000593564"/>
    </source>
</evidence>
<proteinExistence type="inferred from homology"/>
<keyword evidence="9" id="KW-0472">Membrane</keyword>
<comment type="similarity">
    <text evidence="2 8">Belongs to the glycosyl hydrolase 28 family.</text>
</comment>
<dbReference type="Proteomes" id="UP000593564">
    <property type="component" value="Unassembled WGS sequence"/>
</dbReference>
<keyword evidence="7" id="KW-0961">Cell wall biogenesis/degradation</keyword>
<dbReference type="AlphaFoldDB" id="A0A7J7FXM2"/>
<keyword evidence="6 8" id="KW-0326">Glycosidase</keyword>
<keyword evidence="9" id="KW-0812">Transmembrane</keyword>
<evidence type="ECO:0000256" key="8">
    <source>
        <dbReference type="RuleBase" id="RU361169"/>
    </source>
</evidence>
<keyword evidence="3" id="KW-0134">Cell wall</keyword>